<reference evidence="1 2" key="1">
    <citation type="journal article" date="2016" name="Int. J. Syst. Evol. Microbiol.">
        <title>Descriptions of Anaerotaenia torta gen. nov., sp. nov. and Anaerocolumna cellulosilytica gen. nov., sp. nov. isolated from a methanogenic reactor of cattle waste.</title>
        <authorList>
            <person name="Uek A."/>
            <person name="Ohtaki Y."/>
            <person name="Kaku N."/>
            <person name="Ueki K."/>
        </authorList>
    </citation>
    <scope>NUCLEOTIDE SEQUENCE [LARGE SCALE GENOMIC DNA]</scope>
    <source>
        <strain evidence="1 2">SN021</strain>
    </source>
</reference>
<name>A0A6S6QMQ0_9FIRM</name>
<dbReference type="KEGG" id="acel:acsn021_01820"/>
<evidence type="ECO:0000313" key="2">
    <source>
        <dbReference type="Proteomes" id="UP000515561"/>
    </source>
</evidence>
<dbReference type="Proteomes" id="UP000515561">
    <property type="component" value="Chromosome"/>
</dbReference>
<dbReference type="EMBL" id="AP023367">
    <property type="protein sequence ID" value="BCJ92613.1"/>
    <property type="molecule type" value="Genomic_DNA"/>
</dbReference>
<gene>
    <name evidence="1" type="ORF">acsn021_01820</name>
</gene>
<keyword evidence="2" id="KW-1185">Reference proteome</keyword>
<dbReference type="RefSeq" id="WP_184095674.1">
    <property type="nucleotide sequence ID" value="NZ_AP023367.1"/>
</dbReference>
<protein>
    <submittedName>
        <fullName evidence="1">Uncharacterized protein</fullName>
    </submittedName>
</protein>
<sequence>MDYADEKIIEAMNQYKTGEHGDIETGIYLKEQLFQFERQEFYDGKFSVMLPADFKDMPLEAAKFKYPSEQRPKIIKTNEEGDINFTFNLLEEVDFETKFVKEAKDGLYNIIKRLQPANVFYESKEEEIADTLVGWFEFKSHGLDCKIYQLMYCMPIGGKMLQGIFNCKYADSKLWKPIFLQVMKSIQDNTKEEQDA</sequence>
<accession>A0A6S6QMQ0</accession>
<dbReference type="AlphaFoldDB" id="A0A6S6QMQ0"/>
<evidence type="ECO:0000313" key="1">
    <source>
        <dbReference type="EMBL" id="BCJ92613.1"/>
    </source>
</evidence>
<proteinExistence type="predicted"/>
<organism evidence="1 2">
    <name type="scientific">Anaerocolumna cellulosilytica</name>
    <dbReference type="NCBI Taxonomy" id="433286"/>
    <lineage>
        <taxon>Bacteria</taxon>
        <taxon>Bacillati</taxon>
        <taxon>Bacillota</taxon>
        <taxon>Clostridia</taxon>
        <taxon>Lachnospirales</taxon>
        <taxon>Lachnospiraceae</taxon>
        <taxon>Anaerocolumna</taxon>
    </lineage>
</organism>